<accession>A0ABS6N550</accession>
<dbReference type="Proteomes" id="UP001166293">
    <property type="component" value="Unassembled WGS sequence"/>
</dbReference>
<organism evidence="1 2">
    <name type="scientific">Thalassococcus arenae</name>
    <dbReference type="NCBI Taxonomy" id="2851652"/>
    <lineage>
        <taxon>Bacteria</taxon>
        <taxon>Pseudomonadati</taxon>
        <taxon>Pseudomonadota</taxon>
        <taxon>Alphaproteobacteria</taxon>
        <taxon>Rhodobacterales</taxon>
        <taxon>Roseobacteraceae</taxon>
        <taxon>Thalassococcus</taxon>
    </lineage>
</organism>
<protein>
    <recommendedName>
        <fullName evidence="3">pEK499-p136 HEPN domain-containing protein</fullName>
    </recommendedName>
</protein>
<name>A0ABS6N550_9RHOB</name>
<comment type="caution">
    <text evidence="1">The sequence shown here is derived from an EMBL/GenBank/DDBJ whole genome shotgun (WGS) entry which is preliminary data.</text>
</comment>
<proteinExistence type="predicted"/>
<sequence>MSIPFENLDIPTAAVLEHEVIFKAFENGYLRRCADELCELKGIDVGSIPTPPYRQVRYLSLLYCLLVFPRELSKGSEAFAETLEIVSKDEKFRAISGEKPAEFLRLVRNSISHARLRFEETGIRFEDRARGQKHFDKLISYQDVDYVLTTLHNIYNTMRHPELREIWEQRTGE</sequence>
<evidence type="ECO:0000313" key="2">
    <source>
        <dbReference type="Proteomes" id="UP001166293"/>
    </source>
</evidence>
<reference evidence="1" key="1">
    <citation type="submission" date="2021-06" db="EMBL/GenBank/DDBJ databases">
        <title>Thalassococcus sp. CAU 1522 isolated from sea sand, Republic of Korea.</title>
        <authorList>
            <person name="Kim W."/>
        </authorList>
    </citation>
    <scope>NUCLEOTIDE SEQUENCE</scope>
    <source>
        <strain evidence="1">CAU 1522</strain>
    </source>
</reference>
<evidence type="ECO:0000313" key="1">
    <source>
        <dbReference type="EMBL" id="MBV2358665.1"/>
    </source>
</evidence>
<dbReference type="RefSeq" id="WP_217776522.1">
    <property type="nucleotide sequence ID" value="NZ_JAHRWL010000001.1"/>
</dbReference>
<dbReference type="EMBL" id="JAHRWL010000001">
    <property type="protein sequence ID" value="MBV2358665.1"/>
    <property type="molecule type" value="Genomic_DNA"/>
</dbReference>
<gene>
    <name evidence="1" type="ORF">KUH32_02680</name>
</gene>
<evidence type="ECO:0008006" key="3">
    <source>
        <dbReference type="Google" id="ProtNLM"/>
    </source>
</evidence>
<keyword evidence="2" id="KW-1185">Reference proteome</keyword>